<dbReference type="AlphaFoldDB" id="A0A0N0XKI4"/>
<evidence type="ECO:0000313" key="2">
    <source>
        <dbReference type="EMBL" id="KPC52861.1"/>
    </source>
</evidence>
<dbReference type="Gene3D" id="3.40.50.1820">
    <property type="entry name" value="alpha/beta hydrolase"/>
    <property type="match status" value="1"/>
</dbReference>
<dbReference type="PANTHER" id="PTHR11614">
    <property type="entry name" value="PHOSPHOLIPASE-RELATED"/>
    <property type="match status" value="1"/>
</dbReference>
<organism evidence="2 3">
    <name type="scientific">Amantichitinum ursilacus</name>
    <dbReference type="NCBI Taxonomy" id="857265"/>
    <lineage>
        <taxon>Bacteria</taxon>
        <taxon>Pseudomonadati</taxon>
        <taxon>Pseudomonadota</taxon>
        <taxon>Betaproteobacteria</taxon>
        <taxon>Neisseriales</taxon>
        <taxon>Chitinibacteraceae</taxon>
        <taxon>Amantichitinum</taxon>
    </lineage>
</organism>
<dbReference type="SUPFAM" id="SSF53474">
    <property type="entry name" value="alpha/beta-Hydrolases"/>
    <property type="match status" value="1"/>
</dbReference>
<proteinExistence type="predicted"/>
<dbReference type="Proteomes" id="UP000037939">
    <property type="component" value="Unassembled WGS sequence"/>
</dbReference>
<dbReference type="EC" id="3.1.1.-" evidence="2"/>
<dbReference type="EMBL" id="LAQT01000008">
    <property type="protein sequence ID" value="KPC52861.1"/>
    <property type="molecule type" value="Genomic_DNA"/>
</dbReference>
<comment type="caution">
    <text evidence="2">The sequence shown here is derived from an EMBL/GenBank/DDBJ whole genome shotgun (WGS) entry which is preliminary data.</text>
</comment>
<evidence type="ECO:0000259" key="1">
    <source>
        <dbReference type="Pfam" id="PF12146"/>
    </source>
</evidence>
<dbReference type="Pfam" id="PF12146">
    <property type="entry name" value="Hydrolase_4"/>
    <property type="match status" value="1"/>
</dbReference>
<dbReference type="PATRIC" id="fig|857265.3.peg.2103"/>
<dbReference type="STRING" id="857265.WG78_10240"/>
<protein>
    <submittedName>
        <fullName evidence="2">Phospholipase YtpA</fullName>
        <ecNumber evidence="2">3.1.1.-</ecNumber>
    </submittedName>
</protein>
<sequence length="292" mass="31809">MGAIKTAAQWRPLYNARVTAPTSPSLYLRDWPVAAPRHAVLLVHGLGEHSGRYDALAQWFNARGYAVRAYDHWGHGQSPGARGSLRRSAVLLDDLARVFAQYRAELGFTPLLLGHSMGGAVCARAVTAGRVTPSGLILSSPALRPRAPRYLQNLARVLALAVPHKALPPRTPSLKLSHDPAVHDRFVADPLRHGRITPRLAAFIVSAGRAAIRDARKLSVPTLLLAAGDDDLVDPSGSLEFAFRAPPDLITFQYFDELYHELFNEAEPARSAVLGAVDAWLWRQPLPSSVPL</sequence>
<accession>A0A0N0XKI4</accession>
<gene>
    <name evidence="2" type="primary">ytpA</name>
    <name evidence="2" type="ORF">WG78_10240</name>
</gene>
<dbReference type="InterPro" id="IPR029058">
    <property type="entry name" value="AB_hydrolase_fold"/>
</dbReference>
<name>A0A0N0XKI4_9NEIS</name>
<reference evidence="2 3" key="1">
    <citation type="submission" date="2015-07" db="EMBL/GenBank/DDBJ databases">
        <title>Draft genome sequence of the Amantichitinum ursilacus IGB-41, a new chitin-degrading bacterium.</title>
        <authorList>
            <person name="Kirstahler P."/>
            <person name="Guenther M."/>
            <person name="Grumaz C."/>
            <person name="Rupp S."/>
            <person name="Zibek S."/>
            <person name="Sohn K."/>
        </authorList>
    </citation>
    <scope>NUCLEOTIDE SEQUENCE [LARGE SCALE GENOMIC DNA]</scope>
    <source>
        <strain evidence="2 3">IGB-41</strain>
    </source>
</reference>
<feature type="domain" description="Serine aminopeptidase S33" evidence="1">
    <location>
        <begin position="35"/>
        <end position="266"/>
    </location>
</feature>
<evidence type="ECO:0000313" key="3">
    <source>
        <dbReference type="Proteomes" id="UP000037939"/>
    </source>
</evidence>
<dbReference type="InterPro" id="IPR051044">
    <property type="entry name" value="MAG_DAG_Lipase"/>
</dbReference>
<keyword evidence="2" id="KW-0378">Hydrolase</keyword>
<keyword evidence="3" id="KW-1185">Reference proteome</keyword>
<dbReference type="InterPro" id="IPR022742">
    <property type="entry name" value="Hydrolase_4"/>
</dbReference>
<dbReference type="GO" id="GO:0016787">
    <property type="term" value="F:hydrolase activity"/>
    <property type="evidence" value="ECO:0007669"/>
    <property type="project" value="UniProtKB-KW"/>
</dbReference>